<name>A0A059JCR7_TRIIM</name>
<dbReference type="GO" id="GO:0031047">
    <property type="term" value="P:regulatory ncRNA-mediated gene silencing"/>
    <property type="evidence" value="ECO:0007669"/>
    <property type="project" value="InterPro"/>
</dbReference>
<protein>
    <recommendedName>
        <fullName evidence="4">Argonaute siRNA chaperone complex subunit Arb1</fullName>
    </recommendedName>
</protein>
<proteinExistence type="predicted"/>
<dbReference type="Proteomes" id="UP000024533">
    <property type="component" value="Unassembled WGS sequence"/>
</dbReference>
<gene>
    <name evidence="2" type="ORF">H109_02692</name>
</gene>
<feature type="compositionally biased region" description="Basic residues" evidence="1">
    <location>
        <begin position="82"/>
        <end position="96"/>
    </location>
</feature>
<comment type="caution">
    <text evidence="2">The sequence shown here is derived from an EMBL/GenBank/DDBJ whole genome shotgun (WGS) entry which is preliminary data.</text>
</comment>
<dbReference type="OMA" id="NKPTGFE"/>
<dbReference type="EMBL" id="AOKY01000201">
    <property type="protein sequence ID" value="KDB25478.1"/>
    <property type="molecule type" value="Genomic_DNA"/>
</dbReference>
<dbReference type="AlphaFoldDB" id="A0A059JCR7"/>
<dbReference type="STRING" id="1215338.A0A059JCR7"/>
<feature type="region of interest" description="Disordered" evidence="1">
    <location>
        <begin position="1"/>
        <end position="96"/>
    </location>
</feature>
<dbReference type="HOGENOM" id="CLU_023193_1_1_1"/>
<accession>A0A059JCR7</accession>
<feature type="compositionally biased region" description="Polar residues" evidence="1">
    <location>
        <begin position="12"/>
        <end position="21"/>
    </location>
</feature>
<sequence>MEAKLEPGAVADSTSALNNIPINLPHRPKKLADEDRDELEAKDKGDIGENNKGNAEEASENQVIEGEKSTAGSVDKTISAPVKKKPKKRSKGKKGKKKITGFEEYYVDPPMTPAEHEEEKSIYDPRLETAIQRYQAKRRLDPERRHIFTKYMAFGGVDVGPKMFEGNDQRDLQSMDAEAIATATASSNIPQDREKWNVDFETVAKGFLSSVFPQLFPVDTEQLVQLGTNTIKNFLNYIIYHDVCPEYRDDIMAARKITDQAANELWKAHQADTNAPGDFNTACSTLFGGSFFDMYTEEREWVENSDTISFMTLTAARKVVKFGIAATGSLEQVVKFRELAVSNKLRAKLVHEYGFEITAIIPPSAEVTEFYEQNAPDLKPIGAIQAIAWRDSSLPDEDLAPGEEPSAYRHMEFEFFVEKSLLSFFFVGMKVDANVWELSCGVHYFDKFMATYCSFHTTLPNEGILSWKEPRDLRGDHIVWGSTRTEAVEDEGEESDVED</sequence>
<reference evidence="2 3" key="1">
    <citation type="submission" date="2014-02" db="EMBL/GenBank/DDBJ databases">
        <title>The Genome Sequence of Trichophyton interdigitale MR816.</title>
        <authorList>
            <consortium name="The Broad Institute Genomics Platform"/>
            <person name="Cuomo C.A."/>
            <person name="White T.C."/>
            <person name="Graser Y."/>
            <person name="Martinez-Rossi N."/>
            <person name="Heitman J."/>
            <person name="Young S.K."/>
            <person name="Zeng Q."/>
            <person name="Gargeya S."/>
            <person name="Abouelleil A."/>
            <person name="Alvarado L."/>
            <person name="Chapman S.B."/>
            <person name="Gainer-Dewar J."/>
            <person name="Goldberg J."/>
            <person name="Griggs A."/>
            <person name="Gujja S."/>
            <person name="Hansen M."/>
            <person name="Howarth C."/>
            <person name="Imamovic A."/>
            <person name="Larimer J."/>
            <person name="Martinez D."/>
            <person name="Murphy C."/>
            <person name="Pearson M.D."/>
            <person name="Persinoti G."/>
            <person name="Poon T."/>
            <person name="Priest M."/>
            <person name="Roberts A.D."/>
            <person name="Saif S."/>
            <person name="Shea T.D."/>
            <person name="Sykes S.N."/>
            <person name="Wortman J."/>
            <person name="Nusbaum C."/>
            <person name="Birren B."/>
        </authorList>
    </citation>
    <scope>NUCLEOTIDE SEQUENCE [LARGE SCALE GENOMIC DNA]</scope>
    <source>
        <strain evidence="2 3">MR816</strain>
    </source>
</reference>
<organism evidence="2 3">
    <name type="scientific">Trichophyton interdigitale (strain MR816)</name>
    <dbReference type="NCBI Taxonomy" id="1215338"/>
    <lineage>
        <taxon>Eukaryota</taxon>
        <taxon>Fungi</taxon>
        <taxon>Dikarya</taxon>
        <taxon>Ascomycota</taxon>
        <taxon>Pezizomycotina</taxon>
        <taxon>Eurotiomycetes</taxon>
        <taxon>Eurotiomycetidae</taxon>
        <taxon>Onygenales</taxon>
        <taxon>Arthrodermataceae</taxon>
        <taxon>Trichophyton</taxon>
    </lineage>
</organism>
<dbReference type="InterPro" id="IPR018606">
    <property type="entry name" value="Arb1"/>
</dbReference>
<evidence type="ECO:0000313" key="3">
    <source>
        <dbReference type="Proteomes" id="UP000024533"/>
    </source>
</evidence>
<feature type="compositionally biased region" description="Basic and acidic residues" evidence="1">
    <location>
        <begin position="39"/>
        <end position="49"/>
    </location>
</feature>
<evidence type="ECO:0000313" key="2">
    <source>
        <dbReference type="EMBL" id="KDB25478.1"/>
    </source>
</evidence>
<dbReference type="GO" id="GO:0033167">
    <property type="term" value="C:ARC complex"/>
    <property type="evidence" value="ECO:0007669"/>
    <property type="project" value="InterPro"/>
</dbReference>
<evidence type="ECO:0000256" key="1">
    <source>
        <dbReference type="SAM" id="MobiDB-lite"/>
    </source>
</evidence>
<dbReference type="Pfam" id="PF09692">
    <property type="entry name" value="Arb1"/>
    <property type="match status" value="1"/>
</dbReference>
<keyword evidence="3" id="KW-1185">Reference proteome</keyword>
<evidence type="ECO:0008006" key="4">
    <source>
        <dbReference type="Google" id="ProtNLM"/>
    </source>
</evidence>
<dbReference type="OrthoDB" id="435402at2759"/>